<keyword evidence="15" id="KW-1185">Reference proteome</keyword>
<dbReference type="RefSeq" id="WP_237378116.1">
    <property type="nucleotide sequence ID" value="NZ_CP071793.1"/>
</dbReference>
<dbReference type="InterPro" id="IPR036280">
    <property type="entry name" value="Multihaem_cyt_sf"/>
</dbReference>
<protein>
    <submittedName>
        <fullName evidence="14">Cytochrome c nitrite reductase small subunit</fullName>
        <ecNumber evidence="14">1.7.2.2</ecNumber>
    </submittedName>
</protein>
<keyword evidence="4" id="KW-1003">Cell membrane</keyword>
<feature type="domain" description="NapC/NirT cytochrome c N-terminal" evidence="13">
    <location>
        <begin position="16"/>
        <end position="115"/>
    </location>
</feature>
<dbReference type="InterPro" id="IPR005126">
    <property type="entry name" value="NapC/NirT_cyt_c_N"/>
</dbReference>
<evidence type="ECO:0000256" key="8">
    <source>
        <dbReference type="ARBA" id="ARBA00022982"/>
    </source>
</evidence>
<name>A0A8A4TFQ3_SULCO</name>
<dbReference type="GO" id="GO:0009055">
    <property type="term" value="F:electron transfer activity"/>
    <property type="evidence" value="ECO:0007669"/>
    <property type="project" value="TreeGrafter"/>
</dbReference>
<dbReference type="GO" id="GO:0042279">
    <property type="term" value="F:nitrite reductase (cytochrome, ammonia-forming) activity"/>
    <property type="evidence" value="ECO:0007669"/>
    <property type="project" value="UniProtKB-EC"/>
</dbReference>
<evidence type="ECO:0000313" key="15">
    <source>
        <dbReference type="Proteomes" id="UP000663929"/>
    </source>
</evidence>
<dbReference type="InterPro" id="IPR017571">
    <property type="entry name" value="NrfH"/>
</dbReference>
<dbReference type="InterPro" id="IPR038266">
    <property type="entry name" value="NapC/NirT_cytc_sf"/>
</dbReference>
<dbReference type="Gene3D" id="1.10.3820.10">
    <property type="entry name" value="Di-heme elbow motif domain"/>
    <property type="match status" value="1"/>
</dbReference>
<gene>
    <name evidence="14" type="primary">nrfH</name>
    <name evidence="14" type="ORF">J3U87_23030</name>
</gene>
<dbReference type="PANTHER" id="PTHR30333">
    <property type="entry name" value="CYTOCHROME C-TYPE PROTEIN"/>
    <property type="match status" value="1"/>
</dbReference>
<dbReference type="PANTHER" id="PTHR30333:SF1">
    <property type="entry name" value="CYTOCHROME C-TYPE PROTEIN NAPC"/>
    <property type="match status" value="1"/>
</dbReference>
<evidence type="ECO:0000256" key="1">
    <source>
        <dbReference type="ARBA" id="ARBA00004236"/>
    </source>
</evidence>
<keyword evidence="3" id="KW-0813">Transport</keyword>
<evidence type="ECO:0000256" key="6">
    <source>
        <dbReference type="ARBA" id="ARBA00022692"/>
    </source>
</evidence>
<dbReference type="EMBL" id="CP071793">
    <property type="protein sequence ID" value="QTD48463.1"/>
    <property type="molecule type" value="Genomic_DNA"/>
</dbReference>
<dbReference type="AlphaFoldDB" id="A0A8A4TFQ3"/>
<evidence type="ECO:0000256" key="2">
    <source>
        <dbReference type="ARBA" id="ARBA00007395"/>
    </source>
</evidence>
<keyword evidence="6 12" id="KW-0812">Transmembrane</keyword>
<evidence type="ECO:0000256" key="12">
    <source>
        <dbReference type="SAM" id="Phobius"/>
    </source>
</evidence>
<accession>A0A8A4TFQ3</accession>
<dbReference type="InterPro" id="IPR051174">
    <property type="entry name" value="Cytochrome_c-type_ET"/>
</dbReference>
<dbReference type="EC" id="1.7.2.2" evidence="14"/>
<keyword evidence="11 12" id="KW-0472">Membrane</keyword>
<keyword evidence="10" id="KW-0408">Iron</keyword>
<evidence type="ECO:0000313" key="14">
    <source>
        <dbReference type="EMBL" id="QTD48463.1"/>
    </source>
</evidence>
<dbReference type="SUPFAM" id="SSF48695">
    <property type="entry name" value="Multiheme cytochromes"/>
    <property type="match status" value="1"/>
</dbReference>
<keyword evidence="14" id="KW-0560">Oxidoreductase</keyword>
<feature type="transmembrane region" description="Helical" evidence="12">
    <location>
        <begin position="6"/>
        <end position="30"/>
    </location>
</feature>
<evidence type="ECO:0000256" key="11">
    <source>
        <dbReference type="ARBA" id="ARBA00023136"/>
    </source>
</evidence>
<dbReference type="Pfam" id="PF03264">
    <property type="entry name" value="Cytochrom_NNT"/>
    <property type="match status" value="1"/>
</dbReference>
<dbReference type="GO" id="GO:0022900">
    <property type="term" value="P:electron transport chain"/>
    <property type="evidence" value="ECO:0007669"/>
    <property type="project" value="InterPro"/>
</dbReference>
<keyword evidence="5" id="KW-0349">Heme</keyword>
<proteinExistence type="inferred from homology"/>
<organism evidence="14 15">
    <name type="scientific">Sulfidibacter corallicola</name>
    <dbReference type="NCBI Taxonomy" id="2818388"/>
    <lineage>
        <taxon>Bacteria</taxon>
        <taxon>Pseudomonadati</taxon>
        <taxon>Acidobacteriota</taxon>
        <taxon>Holophagae</taxon>
        <taxon>Acanthopleuribacterales</taxon>
        <taxon>Acanthopleuribacteraceae</taxon>
        <taxon>Sulfidibacter</taxon>
    </lineage>
</organism>
<keyword evidence="7" id="KW-0479">Metal-binding</keyword>
<dbReference type="NCBIfam" id="TIGR03153">
    <property type="entry name" value="cytochr_NrfH"/>
    <property type="match status" value="1"/>
</dbReference>
<evidence type="ECO:0000256" key="7">
    <source>
        <dbReference type="ARBA" id="ARBA00022723"/>
    </source>
</evidence>
<keyword evidence="8" id="KW-0249">Electron transport</keyword>
<dbReference type="Proteomes" id="UP000663929">
    <property type="component" value="Chromosome"/>
</dbReference>
<keyword evidence="9 12" id="KW-1133">Transmembrane helix</keyword>
<dbReference type="GO" id="GO:0009061">
    <property type="term" value="P:anaerobic respiration"/>
    <property type="evidence" value="ECO:0007669"/>
    <property type="project" value="TreeGrafter"/>
</dbReference>
<evidence type="ECO:0000256" key="9">
    <source>
        <dbReference type="ARBA" id="ARBA00022989"/>
    </source>
</evidence>
<evidence type="ECO:0000259" key="13">
    <source>
        <dbReference type="Pfam" id="PF03264"/>
    </source>
</evidence>
<evidence type="ECO:0000256" key="4">
    <source>
        <dbReference type="ARBA" id="ARBA00022475"/>
    </source>
</evidence>
<evidence type="ECO:0000256" key="5">
    <source>
        <dbReference type="ARBA" id="ARBA00022617"/>
    </source>
</evidence>
<dbReference type="GO" id="GO:0046872">
    <property type="term" value="F:metal ion binding"/>
    <property type="evidence" value="ECO:0007669"/>
    <property type="project" value="UniProtKB-KW"/>
</dbReference>
<reference evidence="14" key="1">
    <citation type="submission" date="2021-03" db="EMBL/GenBank/DDBJ databases">
        <title>Acanthopleuribacteraceae sp. M133.</title>
        <authorList>
            <person name="Wang G."/>
        </authorList>
    </citation>
    <scope>NUCLEOTIDE SEQUENCE</scope>
    <source>
        <strain evidence="14">M133</strain>
    </source>
</reference>
<comment type="similarity">
    <text evidence="2">Belongs to the NapC/NirT/NrfH family.</text>
</comment>
<evidence type="ECO:0000256" key="3">
    <source>
        <dbReference type="ARBA" id="ARBA00022448"/>
    </source>
</evidence>
<sequence length="187" mass="20718">MSSSVNVFSILAVLSVAVVGISLGTGLYTFKYAEGGSYFSKDPEACVNCHIMRPQFDSWQKSSHKATATCVDCHLPHDFVGKYIAKAENGWNHSKAFTLQDFHEPIMINEKNSQILQDNCIDCHRDLTHAQVGLNPISEIDHEMTGQFTCVHCHPGVGHGERAGLGVLDEYRGRAGLERLKEKLKTE</sequence>
<evidence type="ECO:0000256" key="10">
    <source>
        <dbReference type="ARBA" id="ARBA00023004"/>
    </source>
</evidence>
<dbReference type="KEGG" id="scor:J3U87_23030"/>
<dbReference type="GO" id="GO:0005886">
    <property type="term" value="C:plasma membrane"/>
    <property type="evidence" value="ECO:0007669"/>
    <property type="project" value="UniProtKB-SubCell"/>
</dbReference>
<comment type="subcellular location">
    <subcellularLocation>
        <location evidence="1">Cell membrane</location>
    </subcellularLocation>
</comment>